<dbReference type="Pfam" id="PF00176">
    <property type="entry name" value="SNF2-rel_dom"/>
    <property type="match status" value="1"/>
</dbReference>
<dbReference type="GO" id="GO:0005634">
    <property type="term" value="C:nucleus"/>
    <property type="evidence" value="ECO:0007669"/>
    <property type="project" value="UniProtKB-SubCell"/>
</dbReference>
<dbReference type="InterPro" id="IPR038718">
    <property type="entry name" value="SNF2-like_sf"/>
</dbReference>
<evidence type="ECO:0000259" key="10">
    <source>
        <dbReference type="PROSITE" id="PS51192"/>
    </source>
</evidence>
<name>A0A6J8B0U0_MYTCO</name>
<dbReference type="InterPro" id="IPR014001">
    <property type="entry name" value="Helicase_ATP-bd"/>
</dbReference>
<comment type="subcellular location">
    <subcellularLocation>
        <location evidence="1">Nucleus</location>
    </subcellularLocation>
</comment>
<feature type="compositionally biased region" description="Basic and acidic residues" evidence="9">
    <location>
        <begin position="19"/>
        <end position="34"/>
    </location>
</feature>
<dbReference type="FunFam" id="3.40.50.10810:FF:000015">
    <property type="entry name" value="lymphoid-specific helicase isoform X1"/>
    <property type="match status" value="1"/>
</dbReference>
<feature type="compositionally biased region" description="Basic and acidic residues" evidence="9">
    <location>
        <begin position="117"/>
        <end position="141"/>
    </location>
</feature>
<dbReference type="CDD" id="cd18793">
    <property type="entry name" value="SF2_C_SNF"/>
    <property type="match status" value="1"/>
</dbReference>
<dbReference type="PANTHER" id="PTHR47161">
    <property type="entry name" value="LYMPHOID-SPECIFIC HELICASE"/>
    <property type="match status" value="1"/>
</dbReference>
<dbReference type="SUPFAM" id="SSF52540">
    <property type="entry name" value="P-loop containing nucleoside triphosphate hydrolases"/>
    <property type="match status" value="3"/>
</dbReference>
<comment type="similarity">
    <text evidence="2">Belongs to the SNF2/RAD54 helicase family.</text>
</comment>
<dbReference type="GO" id="GO:0005524">
    <property type="term" value="F:ATP binding"/>
    <property type="evidence" value="ECO:0007669"/>
    <property type="project" value="UniProtKB-KW"/>
</dbReference>
<feature type="region of interest" description="Disordered" evidence="9">
    <location>
        <begin position="117"/>
        <end position="269"/>
    </location>
</feature>
<feature type="domain" description="Helicase ATP-binding" evidence="10">
    <location>
        <begin position="327"/>
        <end position="498"/>
    </location>
</feature>
<evidence type="ECO:0000313" key="12">
    <source>
        <dbReference type="EMBL" id="CAC5377007.1"/>
    </source>
</evidence>
<dbReference type="GO" id="GO:0031508">
    <property type="term" value="P:pericentric heterochromatin formation"/>
    <property type="evidence" value="ECO:0007669"/>
    <property type="project" value="TreeGrafter"/>
</dbReference>
<evidence type="ECO:0000256" key="7">
    <source>
        <dbReference type="ARBA" id="ARBA00023054"/>
    </source>
</evidence>
<evidence type="ECO:0000256" key="6">
    <source>
        <dbReference type="ARBA" id="ARBA00022840"/>
    </source>
</evidence>
<sequence>MDEPDGDLVKQEVITTKKIRDRELEKEGGKKEENLGQELNQEPDGNPAKQEVVITKEMVQEEEELEKEGEKEEEKLRQEHDKTWQDLNAEDREQRYKRLQFLLSKSNMYTQYLLSRMEKQREEQTKKTERIKKKQNEDLQKKQMVKSDTTGTNNNNSSKPEDLSTNLLPASSYSENTDKAGINQTADDSVSSPGPRRSTRGSKPKNSEDSPSSQGHKRGRKRKADSTANSPKISEVFKKQKTAESKTEADESITQEEQKDKENCGESSIQVSKDICSDDRITQKSDFVDSHIEKDRLGLEDEDSGIPKLFTGGELRDYQSQGYNWLKCLYENGVNGILADEMGLGKTVQCIAMMAHLVNMGVPGPFLVVTPLSTLPNWQSEFQRFAPKVPTVLYHGNQNVRNGLRRKISKRYTIRQGIEVRPVVLTSYEMTIRDRQLLQNYEWKYLIVDEGHRIKNTNCRLIRELRLYKNTHRLLLTGTPLQNNLAELWSLLNFLLPEIFDDLGSFEDWFDVGRMCGEDADKMIVKEEQQKNILSMLHQILTPFMLRRLKQDVDLKIPPKKEILVYAPLSAVQSEFYEATVNRTVLKMIEEKNTPVVKPELNENGRLVRKSKKKVQYDLMIASEKDLDETPKKTKKNIEKDEEELESWVQAIIDSQESVADRSTVATPKTSQVTVRLQNIMMQLRKCCNHPYLLEYPLTADEQFKIDEDLVSSCGKMVLLDRMLNHLKKAGHKVLIFSQMTKMLDILTDYCYLRKYSYCRLDGGYSLDERKEQMDAFNSDKEMFIFLLSTRAGGLGINLTAADTVILYDSDWTLKTNLTAADTVILYDSDWNPQCDLQAQDRCHRIGQTEPVVVYRFVTANTIDQRIVERAAAKRKLEKMVIHKGKFKTGIKDFSTEFRPLTPHELQDLLKSRDHQMEMKGKDERSGISDNDLRIMLDRSDLIEKWTRQNADSSDKGKLHAKKTSISSQKEVQGLFKVIDNDIDIDQESVSEEEIKELSDIAGLS</sequence>
<evidence type="ECO:0000256" key="1">
    <source>
        <dbReference type="ARBA" id="ARBA00004123"/>
    </source>
</evidence>
<keyword evidence="4" id="KW-0378">Hydrolase</keyword>
<dbReference type="GO" id="GO:0004386">
    <property type="term" value="F:helicase activity"/>
    <property type="evidence" value="ECO:0007669"/>
    <property type="project" value="UniProtKB-KW"/>
</dbReference>
<keyword evidence="13" id="KW-1185">Reference proteome</keyword>
<gene>
    <name evidence="12" type="ORF">MCOR_13459</name>
</gene>
<evidence type="ECO:0000256" key="5">
    <source>
        <dbReference type="ARBA" id="ARBA00022806"/>
    </source>
</evidence>
<dbReference type="SMART" id="SM00490">
    <property type="entry name" value="HELICc"/>
    <property type="match status" value="1"/>
</dbReference>
<keyword evidence="3" id="KW-0547">Nucleotide-binding</keyword>
<reference evidence="12 13" key="1">
    <citation type="submission" date="2020-06" db="EMBL/GenBank/DDBJ databases">
        <authorList>
            <person name="Li R."/>
            <person name="Bekaert M."/>
        </authorList>
    </citation>
    <scope>NUCLEOTIDE SEQUENCE [LARGE SCALE GENOMIC DNA]</scope>
    <source>
        <strain evidence="13">wild</strain>
    </source>
</reference>
<evidence type="ECO:0000256" key="4">
    <source>
        <dbReference type="ARBA" id="ARBA00022801"/>
    </source>
</evidence>
<dbReference type="PROSITE" id="PS51194">
    <property type="entry name" value="HELICASE_CTER"/>
    <property type="match status" value="1"/>
</dbReference>
<feature type="domain" description="Helicase C-terminal" evidence="11">
    <location>
        <begin position="719"/>
        <end position="902"/>
    </location>
</feature>
<protein>
    <submittedName>
        <fullName evidence="12">HELLS</fullName>
    </submittedName>
</protein>
<keyword evidence="8" id="KW-0539">Nucleus</keyword>
<dbReference type="InterPro" id="IPR001650">
    <property type="entry name" value="Helicase_C-like"/>
</dbReference>
<dbReference type="PANTHER" id="PTHR47161:SF1">
    <property type="entry name" value="LYMPHOID-SPECIFIC HELICASE"/>
    <property type="match status" value="1"/>
</dbReference>
<dbReference type="EMBL" id="CACVKT020002234">
    <property type="protein sequence ID" value="CAC5377007.1"/>
    <property type="molecule type" value="Genomic_DNA"/>
</dbReference>
<evidence type="ECO:0000256" key="9">
    <source>
        <dbReference type="SAM" id="MobiDB-lite"/>
    </source>
</evidence>
<evidence type="ECO:0000256" key="8">
    <source>
        <dbReference type="ARBA" id="ARBA00023242"/>
    </source>
</evidence>
<feature type="region of interest" description="Disordered" evidence="9">
    <location>
        <begin position="19"/>
        <end position="91"/>
    </location>
</feature>
<feature type="compositionally biased region" description="Low complexity" evidence="9">
    <location>
        <begin position="147"/>
        <end position="158"/>
    </location>
</feature>
<proteinExistence type="inferred from homology"/>
<dbReference type="GO" id="GO:0016787">
    <property type="term" value="F:hydrolase activity"/>
    <property type="evidence" value="ECO:0007669"/>
    <property type="project" value="UniProtKB-KW"/>
</dbReference>
<dbReference type="SMART" id="SM00487">
    <property type="entry name" value="DEXDc"/>
    <property type="match status" value="1"/>
</dbReference>
<keyword evidence="7" id="KW-0175">Coiled coil</keyword>
<dbReference type="GO" id="GO:0044027">
    <property type="term" value="P:negative regulation of gene expression via chromosomal CpG island methylation"/>
    <property type="evidence" value="ECO:0007669"/>
    <property type="project" value="TreeGrafter"/>
</dbReference>
<dbReference type="Proteomes" id="UP000507470">
    <property type="component" value="Unassembled WGS sequence"/>
</dbReference>
<dbReference type="InterPro" id="IPR027417">
    <property type="entry name" value="P-loop_NTPase"/>
</dbReference>
<evidence type="ECO:0000256" key="3">
    <source>
        <dbReference type="ARBA" id="ARBA00022741"/>
    </source>
</evidence>
<dbReference type="GO" id="GO:0003682">
    <property type="term" value="F:chromatin binding"/>
    <property type="evidence" value="ECO:0007669"/>
    <property type="project" value="TreeGrafter"/>
</dbReference>
<organism evidence="12 13">
    <name type="scientific">Mytilus coruscus</name>
    <name type="common">Sea mussel</name>
    <dbReference type="NCBI Taxonomy" id="42192"/>
    <lineage>
        <taxon>Eukaryota</taxon>
        <taxon>Metazoa</taxon>
        <taxon>Spiralia</taxon>
        <taxon>Lophotrochozoa</taxon>
        <taxon>Mollusca</taxon>
        <taxon>Bivalvia</taxon>
        <taxon>Autobranchia</taxon>
        <taxon>Pteriomorphia</taxon>
        <taxon>Mytilida</taxon>
        <taxon>Mytiloidea</taxon>
        <taxon>Mytilidae</taxon>
        <taxon>Mytilinae</taxon>
        <taxon>Mytilus</taxon>
    </lineage>
</organism>
<accession>A0A6J8B0U0</accession>
<feature type="compositionally biased region" description="Polar residues" evidence="9">
    <location>
        <begin position="163"/>
        <end position="175"/>
    </location>
</feature>
<evidence type="ECO:0000256" key="2">
    <source>
        <dbReference type="ARBA" id="ARBA00007025"/>
    </source>
</evidence>
<keyword evidence="6" id="KW-0067">ATP-binding</keyword>
<dbReference type="GO" id="GO:0006346">
    <property type="term" value="P:DNA methylation-dependent constitutive heterochromatin formation"/>
    <property type="evidence" value="ECO:0007669"/>
    <property type="project" value="TreeGrafter"/>
</dbReference>
<feature type="compositionally biased region" description="Basic and acidic residues" evidence="9">
    <location>
        <begin position="68"/>
        <end position="91"/>
    </location>
</feature>
<evidence type="ECO:0000313" key="13">
    <source>
        <dbReference type="Proteomes" id="UP000507470"/>
    </source>
</evidence>
<dbReference type="GO" id="GO:0005721">
    <property type="term" value="C:pericentric heterochromatin"/>
    <property type="evidence" value="ECO:0007669"/>
    <property type="project" value="TreeGrafter"/>
</dbReference>
<dbReference type="InterPro" id="IPR000330">
    <property type="entry name" value="SNF2_N"/>
</dbReference>
<dbReference type="Gene3D" id="3.40.50.300">
    <property type="entry name" value="P-loop containing nucleotide triphosphate hydrolases"/>
    <property type="match status" value="2"/>
</dbReference>
<dbReference type="OrthoDB" id="5857104at2759"/>
<feature type="compositionally biased region" description="Basic and acidic residues" evidence="9">
    <location>
        <begin position="235"/>
        <end position="249"/>
    </location>
</feature>
<dbReference type="InterPro" id="IPR049730">
    <property type="entry name" value="SNF2/RAD54-like_C"/>
</dbReference>
<keyword evidence="5" id="KW-0347">Helicase</keyword>
<evidence type="ECO:0000259" key="11">
    <source>
        <dbReference type="PROSITE" id="PS51194"/>
    </source>
</evidence>
<dbReference type="Gene3D" id="3.40.50.10810">
    <property type="entry name" value="Tandem AAA-ATPase domain"/>
    <property type="match status" value="1"/>
</dbReference>
<dbReference type="Pfam" id="PF00271">
    <property type="entry name" value="Helicase_C"/>
    <property type="match status" value="1"/>
</dbReference>
<dbReference type="AlphaFoldDB" id="A0A6J8B0U0"/>
<dbReference type="PROSITE" id="PS51192">
    <property type="entry name" value="HELICASE_ATP_BIND_1"/>
    <property type="match status" value="1"/>
</dbReference>